<evidence type="ECO:0000256" key="1">
    <source>
        <dbReference type="ARBA" id="ARBA00010759"/>
    </source>
</evidence>
<organism evidence="8 9">
    <name type="scientific">Cladophialophora psammophila CBS 110553</name>
    <dbReference type="NCBI Taxonomy" id="1182543"/>
    <lineage>
        <taxon>Eukaryota</taxon>
        <taxon>Fungi</taxon>
        <taxon>Dikarya</taxon>
        <taxon>Ascomycota</taxon>
        <taxon>Pezizomycotina</taxon>
        <taxon>Eurotiomycetes</taxon>
        <taxon>Chaetothyriomycetidae</taxon>
        <taxon>Chaetothyriales</taxon>
        <taxon>Herpotrichiellaceae</taxon>
        <taxon>Cladophialophora</taxon>
    </lineage>
</organism>
<dbReference type="eggNOG" id="KOG3137">
    <property type="taxonomic scope" value="Eukaryota"/>
</dbReference>
<sequence length="225" mass="24552">MSHPNVKAGGKILPIVRWGTPTLHRELRPATCFDTKDLDALIADMFATMYAADGAGLGANQVGVDLKMFVYDLTDSKGARSWGAVCNPVIESSSPRRVIDGDRQYAAAAGMMLQADSGGQPHAQQTQTMTEGCLSYPGVSASVSRRRSITINGLDQRGKALKIHASGLLGHVLQHEVDHLNGIVYGDRVPPAVRRNMDREYRALEGKRSYPDDWPATQSNHKWLI</sequence>
<evidence type="ECO:0000256" key="3">
    <source>
        <dbReference type="ARBA" id="ARBA00022723"/>
    </source>
</evidence>
<keyword evidence="5 7" id="KW-0648">Protein biosynthesis</keyword>
<dbReference type="InterPro" id="IPR036821">
    <property type="entry name" value="Peptide_deformylase_sf"/>
</dbReference>
<evidence type="ECO:0000256" key="2">
    <source>
        <dbReference type="ARBA" id="ARBA00012175"/>
    </source>
</evidence>
<evidence type="ECO:0000313" key="9">
    <source>
        <dbReference type="Proteomes" id="UP000019471"/>
    </source>
</evidence>
<comment type="caution">
    <text evidence="8">The sequence shown here is derived from an EMBL/GenBank/DDBJ whole genome shotgun (WGS) entry which is preliminary data.</text>
</comment>
<comment type="catalytic activity">
    <reaction evidence="7">
        <text>N-terminal N-formyl-L-methionyl-[peptide] + H2O = N-terminal L-methionyl-[peptide] + formate</text>
        <dbReference type="Rhea" id="RHEA:24420"/>
        <dbReference type="Rhea" id="RHEA-COMP:10639"/>
        <dbReference type="Rhea" id="RHEA-COMP:10640"/>
        <dbReference type="ChEBI" id="CHEBI:15377"/>
        <dbReference type="ChEBI" id="CHEBI:15740"/>
        <dbReference type="ChEBI" id="CHEBI:49298"/>
        <dbReference type="ChEBI" id="CHEBI:64731"/>
        <dbReference type="EC" id="3.5.1.88"/>
    </reaction>
</comment>
<dbReference type="Gene3D" id="3.90.45.10">
    <property type="entry name" value="Peptide deformylase"/>
    <property type="match status" value="1"/>
</dbReference>
<keyword evidence="9" id="KW-1185">Reference proteome</keyword>
<accession>W9WFX1</accession>
<dbReference type="NCBIfam" id="NF001159">
    <property type="entry name" value="PRK00150.1-3"/>
    <property type="match status" value="1"/>
</dbReference>
<dbReference type="CDD" id="cd00487">
    <property type="entry name" value="Pep_deformylase"/>
    <property type="match status" value="1"/>
</dbReference>
<dbReference type="InterPro" id="IPR023635">
    <property type="entry name" value="Peptide_deformylase"/>
</dbReference>
<dbReference type="HAMAP" id="MF_00163">
    <property type="entry name" value="Pep_deformylase"/>
    <property type="match status" value="1"/>
</dbReference>
<dbReference type="PRINTS" id="PR01576">
    <property type="entry name" value="PDEFORMYLASE"/>
</dbReference>
<dbReference type="SUPFAM" id="SSF56420">
    <property type="entry name" value="Peptide deformylase"/>
    <property type="match status" value="1"/>
</dbReference>
<dbReference type="EMBL" id="AMGX01000017">
    <property type="protein sequence ID" value="EXJ67012.1"/>
    <property type="molecule type" value="Genomic_DNA"/>
</dbReference>
<dbReference type="GO" id="GO:0046872">
    <property type="term" value="F:metal ion binding"/>
    <property type="evidence" value="ECO:0007669"/>
    <property type="project" value="UniProtKB-KW"/>
</dbReference>
<dbReference type="GeneID" id="19194354"/>
<dbReference type="Pfam" id="PF01327">
    <property type="entry name" value="Pep_deformylase"/>
    <property type="match status" value="1"/>
</dbReference>
<comment type="similarity">
    <text evidence="1 7">Belongs to the polypeptide deformylase family.</text>
</comment>
<dbReference type="RefSeq" id="XP_007748427.1">
    <property type="nucleotide sequence ID" value="XM_007750237.1"/>
</dbReference>
<gene>
    <name evidence="8" type="ORF">A1O5_09658</name>
</gene>
<proteinExistence type="inferred from homology"/>
<dbReference type="OrthoDB" id="276063at2759"/>
<reference evidence="8 9" key="1">
    <citation type="submission" date="2013-03" db="EMBL/GenBank/DDBJ databases">
        <title>The Genome Sequence of Cladophialophora psammophila CBS 110553.</title>
        <authorList>
            <consortium name="The Broad Institute Genomics Platform"/>
            <person name="Cuomo C."/>
            <person name="de Hoog S."/>
            <person name="Gorbushina A."/>
            <person name="Walker B."/>
            <person name="Young S.K."/>
            <person name="Zeng Q."/>
            <person name="Gargeya S."/>
            <person name="Fitzgerald M."/>
            <person name="Haas B."/>
            <person name="Abouelleil A."/>
            <person name="Allen A.W."/>
            <person name="Alvarado L."/>
            <person name="Arachchi H.M."/>
            <person name="Berlin A.M."/>
            <person name="Chapman S.B."/>
            <person name="Gainer-Dewar J."/>
            <person name="Goldberg J."/>
            <person name="Griggs A."/>
            <person name="Gujja S."/>
            <person name="Hansen M."/>
            <person name="Howarth C."/>
            <person name="Imamovic A."/>
            <person name="Ireland A."/>
            <person name="Larimer J."/>
            <person name="McCowan C."/>
            <person name="Murphy C."/>
            <person name="Pearson M."/>
            <person name="Poon T.W."/>
            <person name="Priest M."/>
            <person name="Roberts A."/>
            <person name="Saif S."/>
            <person name="Shea T."/>
            <person name="Sisk P."/>
            <person name="Sykes S."/>
            <person name="Wortman J."/>
            <person name="Nusbaum C."/>
            <person name="Birren B."/>
        </authorList>
    </citation>
    <scope>NUCLEOTIDE SEQUENCE [LARGE SCALE GENOMIC DNA]</scope>
    <source>
        <strain evidence="8 9">CBS 110553</strain>
    </source>
</reference>
<dbReference type="GO" id="GO:0006412">
    <property type="term" value="P:translation"/>
    <property type="evidence" value="ECO:0007669"/>
    <property type="project" value="UniProtKB-KW"/>
</dbReference>
<dbReference type="PIRSF" id="PIRSF004749">
    <property type="entry name" value="Pep_def"/>
    <property type="match status" value="1"/>
</dbReference>
<dbReference type="GO" id="GO:0042586">
    <property type="term" value="F:peptide deformylase activity"/>
    <property type="evidence" value="ECO:0007669"/>
    <property type="project" value="UniProtKB-EC"/>
</dbReference>
<evidence type="ECO:0000256" key="5">
    <source>
        <dbReference type="ARBA" id="ARBA00022917"/>
    </source>
</evidence>
<dbReference type="STRING" id="1182543.W9WFX1"/>
<evidence type="ECO:0000313" key="8">
    <source>
        <dbReference type="EMBL" id="EXJ67012.1"/>
    </source>
</evidence>
<dbReference type="HOGENOM" id="CLU_061901_1_0_1"/>
<name>W9WFX1_9EURO</name>
<evidence type="ECO:0000256" key="4">
    <source>
        <dbReference type="ARBA" id="ARBA00022801"/>
    </source>
</evidence>
<protein>
    <recommendedName>
        <fullName evidence="2 7">Peptide deformylase</fullName>
        <ecNumber evidence="2 7">3.5.1.88</ecNumber>
    </recommendedName>
</protein>
<keyword evidence="4 7" id="KW-0378">Hydrolase</keyword>
<dbReference type="EC" id="3.5.1.88" evidence="2 7"/>
<dbReference type="AlphaFoldDB" id="W9WFX1"/>
<dbReference type="Proteomes" id="UP000019471">
    <property type="component" value="Unassembled WGS sequence"/>
</dbReference>
<dbReference type="PANTHER" id="PTHR10458:SF2">
    <property type="entry name" value="PEPTIDE DEFORMYLASE, MITOCHONDRIAL"/>
    <property type="match status" value="1"/>
</dbReference>
<evidence type="ECO:0000256" key="6">
    <source>
        <dbReference type="ARBA" id="ARBA00037114"/>
    </source>
</evidence>
<keyword evidence="3 7" id="KW-0479">Metal-binding</keyword>
<comment type="function">
    <text evidence="6 7">Removes the formyl group from the N-terminal Met of newly synthesized proteins.</text>
</comment>
<evidence type="ECO:0000256" key="7">
    <source>
        <dbReference type="RuleBase" id="RU362111"/>
    </source>
</evidence>
<dbReference type="PANTHER" id="PTHR10458">
    <property type="entry name" value="PEPTIDE DEFORMYLASE"/>
    <property type="match status" value="1"/>
</dbReference>